<proteinExistence type="predicted"/>
<name>A0A7H8NB28_9ACTN</name>
<evidence type="ECO:0000313" key="1">
    <source>
        <dbReference type="EMBL" id="QKW51687.1"/>
    </source>
</evidence>
<dbReference type="Proteomes" id="UP000509303">
    <property type="component" value="Chromosome"/>
</dbReference>
<dbReference type="InterPro" id="IPR024411">
    <property type="entry name" value="Tail_terminator_phage"/>
</dbReference>
<reference evidence="1 2" key="1">
    <citation type="submission" date="2020-06" db="EMBL/GenBank/DDBJ databases">
        <title>Genome mining for natural products.</title>
        <authorList>
            <person name="Zhang B."/>
            <person name="Shi J."/>
            <person name="Ge H."/>
        </authorList>
    </citation>
    <scope>NUCLEOTIDE SEQUENCE [LARGE SCALE GENOMIC DNA]</scope>
    <source>
        <strain evidence="1 2">NA00687</strain>
    </source>
</reference>
<evidence type="ECO:0008006" key="3">
    <source>
        <dbReference type="Google" id="ProtNLM"/>
    </source>
</evidence>
<organism evidence="1 2">
    <name type="scientific">Streptomyces buecherae</name>
    <dbReference type="NCBI Taxonomy" id="2763006"/>
    <lineage>
        <taxon>Bacteria</taxon>
        <taxon>Bacillati</taxon>
        <taxon>Actinomycetota</taxon>
        <taxon>Actinomycetes</taxon>
        <taxon>Kitasatosporales</taxon>
        <taxon>Streptomycetaceae</taxon>
        <taxon>Streptomyces</taxon>
    </lineage>
</organism>
<accession>A0A7H8NB28</accession>
<evidence type="ECO:0000313" key="2">
    <source>
        <dbReference type="Proteomes" id="UP000509303"/>
    </source>
</evidence>
<dbReference type="EMBL" id="CP054929">
    <property type="protein sequence ID" value="QKW51687.1"/>
    <property type="molecule type" value="Genomic_DNA"/>
</dbReference>
<dbReference type="Pfam" id="PF12691">
    <property type="entry name" value="Phage_tail_terminator_6"/>
    <property type="match status" value="1"/>
</dbReference>
<dbReference type="RefSeq" id="WP_176163404.1">
    <property type="nucleotide sequence ID" value="NZ_CP054929.1"/>
</dbReference>
<protein>
    <recommendedName>
        <fullName evidence="3">DUF3168 domain-containing protein</fullName>
    </recommendedName>
</protein>
<keyword evidence="2" id="KW-1185">Reference proteome</keyword>
<dbReference type="AlphaFoldDB" id="A0A7H8NB28"/>
<gene>
    <name evidence="1" type="ORF">HUT08_21595</name>
</gene>
<sequence length="143" mass="15076">MTYTVDLLDGLARLLHSAGVGVYRPDGVYAPGETAITIAALPPAPDRVVCLTAYPVAESAALTDTTTGVQVRTRAGPDPRDVLALDDQAHAVMHGSTGHRFGGVPVQLIYRVSAAPIGGDSSGRWERSSNYHCRAHHAAPHLE</sequence>